<gene>
    <name evidence="3" type="ORF">GCM10010911_57490</name>
</gene>
<evidence type="ECO:0000313" key="3">
    <source>
        <dbReference type="EMBL" id="GGD91295.1"/>
    </source>
</evidence>
<feature type="domain" description="Activator of Hsp90 ATPase homologue 1/2-like C-terminal" evidence="2">
    <location>
        <begin position="26"/>
        <end position="82"/>
    </location>
</feature>
<keyword evidence="4" id="KW-1185">Reference proteome</keyword>
<dbReference type="SUPFAM" id="SSF55961">
    <property type="entry name" value="Bet v1-like"/>
    <property type="match status" value="1"/>
</dbReference>
<dbReference type="Pfam" id="PF08327">
    <property type="entry name" value="AHSA1"/>
    <property type="match status" value="1"/>
</dbReference>
<proteinExistence type="inferred from homology"/>
<dbReference type="AlphaFoldDB" id="A0A917E0I2"/>
<dbReference type="Gene3D" id="3.30.530.20">
    <property type="match status" value="1"/>
</dbReference>
<evidence type="ECO:0000256" key="1">
    <source>
        <dbReference type="ARBA" id="ARBA00006817"/>
    </source>
</evidence>
<dbReference type="InterPro" id="IPR013538">
    <property type="entry name" value="ASHA1/2-like_C"/>
</dbReference>
<sequence>MDRMAWITQTIASSSRPCQLSGLCFDHLSGHEFRVTATFEDLDGRTNVIFHQLFKITEEFEQAKAYCVEGNEQNFDRLGKLLAEMTSS</sequence>
<dbReference type="InterPro" id="IPR023393">
    <property type="entry name" value="START-like_dom_sf"/>
</dbReference>
<reference evidence="3" key="2">
    <citation type="submission" date="2020-09" db="EMBL/GenBank/DDBJ databases">
        <authorList>
            <person name="Sun Q."/>
            <person name="Zhou Y."/>
        </authorList>
    </citation>
    <scope>NUCLEOTIDE SEQUENCE</scope>
    <source>
        <strain evidence="3">CGMCC 1.15178</strain>
    </source>
</reference>
<organism evidence="3 4">
    <name type="scientific">Paenibacillus nasutitermitis</name>
    <dbReference type="NCBI Taxonomy" id="1652958"/>
    <lineage>
        <taxon>Bacteria</taxon>
        <taxon>Bacillati</taxon>
        <taxon>Bacillota</taxon>
        <taxon>Bacilli</taxon>
        <taxon>Bacillales</taxon>
        <taxon>Paenibacillaceae</taxon>
        <taxon>Paenibacillus</taxon>
    </lineage>
</organism>
<accession>A0A917E0I2</accession>
<protein>
    <recommendedName>
        <fullName evidence="2">Activator of Hsp90 ATPase homologue 1/2-like C-terminal domain-containing protein</fullName>
    </recommendedName>
</protein>
<reference evidence="3" key="1">
    <citation type="journal article" date="2014" name="Int. J. Syst. Evol. Microbiol.">
        <title>Complete genome sequence of Corynebacterium casei LMG S-19264T (=DSM 44701T), isolated from a smear-ripened cheese.</title>
        <authorList>
            <consortium name="US DOE Joint Genome Institute (JGI-PGF)"/>
            <person name="Walter F."/>
            <person name="Albersmeier A."/>
            <person name="Kalinowski J."/>
            <person name="Ruckert C."/>
        </authorList>
    </citation>
    <scope>NUCLEOTIDE SEQUENCE</scope>
    <source>
        <strain evidence="3">CGMCC 1.15178</strain>
    </source>
</reference>
<evidence type="ECO:0000259" key="2">
    <source>
        <dbReference type="Pfam" id="PF08327"/>
    </source>
</evidence>
<evidence type="ECO:0000313" key="4">
    <source>
        <dbReference type="Proteomes" id="UP000612456"/>
    </source>
</evidence>
<dbReference type="EMBL" id="BMHP01000005">
    <property type="protein sequence ID" value="GGD91295.1"/>
    <property type="molecule type" value="Genomic_DNA"/>
</dbReference>
<name>A0A917E0I2_9BACL</name>
<comment type="similarity">
    <text evidence="1">Belongs to the AHA1 family.</text>
</comment>
<dbReference type="Proteomes" id="UP000612456">
    <property type="component" value="Unassembled WGS sequence"/>
</dbReference>
<comment type="caution">
    <text evidence="3">The sequence shown here is derived from an EMBL/GenBank/DDBJ whole genome shotgun (WGS) entry which is preliminary data.</text>
</comment>